<dbReference type="EMBL" id="MHQS01000006">
    <property type="protein sequence ID" value="OHA09183.1"/>
    <property type="molecule type" value="Genomic_DNA"/>
</dbReference>
<evidence type="ECO:0000313" key="3">
    <source>
        <dbReference type="Proteomes" id="UP000176705"/>
    </source>
</evidence>
<feature type="zinc finger region" description="dksA C4-type" evidence="1">
    <location>
        <begin position="99"/>
        <end position="123"/>
    </location>
</feature>
<organism evidence="2 3">
    <name type="scientific">Candidatus Sungbacteria bacterium RIFCSPLOWO2_01_FULL_59_16</name>
    <dbReference type="NCBI Taxonomy" id="1802280"/>
    <lineage>
        <taxon>Bacteria</taxon>
        <taxon>Candidatus Sungiibacteriota</taxon>
    </lineage>
</organism>
<evidence type="ECO:0000313" key="2">
    <source>
        <dbReference type="EMBL" id="OHA09183.1"/>
    </source>
</evidence>
<dbReference type="AlphaFoldDB" id="A0A1G2LC23"/>
<accession>A0A1G2LC23</accession>
<dbReference type="Proteomes" id="UP000176705">
    <property type="component" value="Unassembled WGS sequence"/>
</dbReference>
<name>A0A1G2LC23_9BACT</name>
<sequence length="127" mass="14072">MDPSHTEEFRSLLAAEKERLERELAAFARPDPKLEGDWDAVFPAAAELSSTASRASQEEQADLREEYETAIAQEHALESRLAEVNRALGRIADGAFGQCRACGLPIADERLHANPAAEYDIEHQPQE</sequence>
<dbReference type="PANTHER" id="PTHR33823">
    <property type="entry name" value="RNA POLYMERASE-BINDING TRANSCRIPTION FACTOR DKSA-RELATED"/>
    <property type="match status" value="1"/>
</dbReference>
<dbReference type="PANTHER" id="PTHR33823:SF4">
    <property type="entry name" value="GENERAL STRESS PROTEIN 16O"/>
    <property type="match status" value="1"/>
</dbReference>
<dbReference type="Gene3D" id="1.20.120.910">
    <property type="entry name" value="DksA, coiled-coil domain"/>
    <property type="match status" value="1"/>
</dbReference>
<evidence type="ECO:0000256" key="1">
    <source>
        <dbReference type="PROSITE-ProRule" id="PRU00510"/>
    </source>
</evidence>
<gene>
    <name evidence="2" type="ORF">A3B37_01415</name>
</gene>
<reference evidence="2 3" key="1">
    <citation type="journal article" date="2016" name="Nat. Commun.">
        <title>Thousands of microbial genomes shed light on interconnected biogeochemical processes in an aquifer system.</title>
        <authorList>
            <person name="Anantharaman K."/>
            <person name="Brown C.T."/>
            <person name="Hug L.A."/>
            <person name="Sharon I."/>
            <person name="Castelle C.J."/>
            <person name="Probst A.J."/>
            <person name="Thomas B.C."/>
            <person name="Singh A."/>
            <person name="Wilkins M.J."/>
            <person name="Karaoz U."/>
            <person name="Brodie E.L."/>
            <person name="Williams K.H."/>
            <person name="Hubbard S.S."/>
            <person name="Banfield J.F."/>
        </authorList>
    </citation>
    <scope>NUCLEOTIDE SEQUENCE [LARGE SCALE GENOMIC DNA]</scope>
</reference>
<dbReference type="PROSITE" id="PS51128">
    <property type="entry name" value="ZF_DKSA_2"/>
    <property type="match status" value="1"/>
</dbReference>
<comment type="caution">
    <text evidence="2">The sequence shown here is derived from an EMBL/GenBank/DDBJ whole genome shotgun (WGS) entry which is preliminary data.</text>
</comment>
<proteinExistence type="predicted"/>
<dbReference type="STRING" id="1802280.A3B37_01415"/>
<protein>
    <submittedName>
        <fullName evidence="2">Uncharacterized protein</fullName>
    </submittedName>
</protein>